<sequence>MRGRTKYTLEYGTREGLWEHGKMEGGVRVTLGDGVEPKGSEGNVKDGGVVELEGVEADVEDDGGNVEDGGGVEPEGVEAHIEDGGGVDIGEHHGMEGMGEEDDEEDEGHGGQGIGPPIHEDIECDDDGGHVSEDSYWLREVEFIEGSLSL</sequence>
<reference evidence="2 3" key="1">
    <citation type="submission" date="2024-01" db="EMBL/GenBank/DDBJ databases">
        <title>The genomes of 5 underutilized Papilionoideae crops provide insights into root nodulation and disease resistanc.</title>
        <authorList>
            <person name="Jiang F."/>
        </authorList>
    </citation>
    <scope>NUCLEOTIDE SEQUENCE [LARGE SCALE GENOMIC DNA]</scope>
    <source>
        <strain evidence="2">JINMINGXINNONG_FW02</strain>
        <tissue evidence="2">Leaves</tissue>
    </source>
</reference>
<name>A0AAN9NR26_PHACN</name>
<gene>
    <name evidence="2" type="ORF">VNO80_03297</name>
</gene>
<proteinExistence type="predicted"/>
<dbReference type="Proteomes" id="UP001374584">
    <property type="component" value="Unassembled WGS sequence"/>
</dbReference>
<feature type="compositionally biased region" description="Basic and acidic residues" evidence="1">
    <location>
        <begin position="77"/>
        <end position="95"/>
    </location>
</feature>
<comment type="caution">
    <text evidence="2">The sequence shown here is derived from an EMBL/GenBank/DDBJ whole genome shotgun (WGS) entry which is preliminary data.</text>
</comment>
<feature type="region of interest" description="Disordered" evidence="1">
    <location>
        <begin position="57"/>
        <end position="131"/>
    </location>
</feature>
<evidence type="ECO:0000313" key="2">
    <source>
        <dbReference type="EMBL" id="KAK7377864.1"/>
    </source>
</evidence>
<dbReference type="EMBL" id="JAYMYR010000002">
    <property type="protein sequence ID" value="KAK7377864.1"/>
    <property type="molecule type" value="Genomic_DNA"/>
</dbReference>
<protein>
    <submittedName>
        <fullName evidence="2">Uncharacterized protein</fullName>
    </submittedName>
</protein>
<accession>A0AAN9NR26</accession>
<evidence type="ECO:0000256" key="1">
    <source>
        <dbReference type="SAM" id="MobiDB-lite"/>
    </source>
</evidence>
<dbReference type="AlphaFoldDB" id="A0AAN9NR26"/>
<feature type="compositionally biased region" description="Acidic residues" evidence="1">
    <location>
        <begin position="98"/>
        <end position="107"/>
    </location>
</feature>
<keyword evidence="3" id="KW-1185">Reference proteome</keyword>
<organism evidence="2 3">
    <name type="scientific">Phaseolus coccineus</name>
    <name type="common">Scarlet runner bean</name>
    <name type="synonym">Phaseolus multiflorus</name>
    <dbReference type="NCBI Taxonomy" id="3886"/>
    <lineage>
        <taxon>Eukaryota</taxon>
        <taxon>Viridiplantae</taxon>
        <taxon>Streptophyta</taxon>
        <taxon>Embryophyta</taxon>
        <taxon>Tracheophyta</taxon>
        <taxon>Spermatophyta</taxon>
        <taxon>Magnoliopsida</taxon>
        <taxon>eudicotyledons</taxon>
        <taxon>Gunneridae</taxon>
        <taxon>Pentapetalae</taxon>
        <taxon>rosids</taxon>
        <taxon>fabids</taxon>
        <taxon>Fabales</taxon>
        <taxon>Fabaceae</taxon>
        <taxon>Papilionoideae</taxon>
        <taxon>50 kb inversion clade</taxon>
        <taxon>NPAAA clade</taxon>
        <taxon>indigoferoid/millettioid clade</taxon>
        <taxon>Phaseoleae</taxon>
        <taxon>Phaseolus</taxon>
    </lineage>
</organism>
<evidence type="ECO:0000313" key="3">
    <source>
        <dbReference type="Proteomes" id="UP001374584"/>
    </source>
</evidence>